<organism evidence="1 2">
    <name type="scientific">Actinoplanes octamycinicus</name>
    <dbReference type="NCBI Taxonomy" id="135948"/>
    <lineage>
        <taxon>Bacteria</taxon>
        <taxon>Bacillati</taxon>
        <taxon>Actinomycetota</taxon>
        <taxon>Actinomycetes</taxon>
        <taxon>Micromonosporales</taxon>
        <taxon>Micromonosporaceae</taxon>
        <taxon>Actinoplanes</taxon>
    </lineage>
</organism>
<comment type="caution">
    <text evidence="1">The sequence shown here is derived from an EMBL/GenBank/DDBJ whole genome shotgun (WGS) entry which is preliminary data.</text>
</comment>
<dbReference type="EMBL" id="JACHNB010000001">
    <property type="protein sequence ID" value="MBB4742770.1"/>
    <property type="molecule type" value="Genomic_DNA"/>
</dbReference>
<evidence type="ECO:0000313" key="2">
    <source>
        <dbReference type="Proteomes" id="UP000546162"/>
    </source>
</evidence>
<dbReference type="RefSeq" id="WP_185043092.1">
    <property type="nucleotide sequence ID" value="NZ_BAABFG010000005.1"/>
</dbReference>
<reference evidence="1 2" key="1">
    <citation type="submission" date="2020-08" db="EMBL/GenBank/DDBJ databases">
        <title>Sequencing the genomes of 1000 actinobacteria strains.</title>
        <authorList>
            <person name="Klenk H.-P."/>
        </authorList>
    </citation>
    <scope>NUCLEOTIDE SEQUENCE [LARGE SCALE GENOMIC DNA]</scope>
    <source>
        <strain evidence="1 2">DSM 45809</strain>
    </source>
</reference>
<keyword evidence="2" id="KW-1185">Reference proteome</keyword>
<sequence>MALPATQGTGPATELSASDRTDLLHRMLVLRHLAVLSRAPGRGAEAVVAGIGAALSPSDHLHVIGSSPTGEERSQSTAGITVRLAHFGGNGGPDRICALFAHRSSDRIQRQVTVDGWDVEAVFAASARAARAVRTWDAAHLLTLRTGGARGRHDPIAVLADRMRLAHQLDDDTFACFELDARRVATRLSRDRGLDGRLATLATVASALAPRFTPAPDPAARQYRRG</sequence>
<evidence type="ECO:0000313" key="1">
    <source>
        <dbReference type="EMBL" id="MBB4742770.1"/>
    </source>
</evidence>
<proteinExistence type="predicted"/>
<accession>A0A7W7MAF2</accession>
<dbReference type="Proteomes" id="UP000546162">
    <property type="component" value="Unassembled WGS sequence"/>
</dbReference>
<dbReference type="AlphaFoldDB" id="A0A7W7MAF2"/>
<name>A0A7W7MAF2_9ACTN</name>
<gene>
    <name evidence="1" type="ORF">BJY16_006229</name>
</gene>
<protein>
    <submittedName>
        <fullName evidence="1">Uncharacterized protein</fullName>
    </submittedName>
</protein>